<gene>
    <name evidence="3" type="ORF">GCM10009810_27440</name>
</gene>
<organism evidence="3 4">
    <name type="scientific">Nostocoides vanveenii</name>
    <dbReference type="NCBI Taxonomy" id="330835"/>
    <lineage>
        <taxon>Bacteria</taxon>
        <taxon>Bacillati</taxon>
        <taxon>Actinomycetota</taxon>
        <taxon>Actinomycetes</taxon>
        <taxon>Micrococcales</taxon>
        <taxon>Intrasporangiaceae</taxon>
        <taxon>Nostocoides</taxon>
    </lineage>
</organism>
<dbReference type="EMBL" id="BAAAPN010000057">
    <property type="protein sequence ID" value="GAA1767218.1"/>
    <property type="molecule type" value="Genomic_DNA"/>
</dbReference>
<evidence type="ECO:0000313" key="3">
    <source>
        <dbReference type="EMBL" id="GAA1767218.1"/>
    </source>
</evidence>
<evidence type="ECO:0000259" key="2">
    <source>
        <dbReference type="Pfam" id="PF01425"/>
    </source>
</evidence>
<dbReference type="Pfam" id="PF01425">
    <property type="entry name" value="Amidase"/>
    <property type="match status" value="1"/>
</dbReference>
<dbReference type="PANTHER" id="PTHR11895">
    <property type="entry name" value="TRANSAMIDASE"/>
    <property type="match status" value="1"/>
</dbReference>
<evidence type="ECO:0000313" key="4">
    <source>
        <dbReference type="Proteomes" id="UP001501475"/>
    </source>
</evidence>
<comment type="caution">
    <text evidence="3">The sequence shown here is derived from an EMBL/GenBank/DDBJ whole genome shotgun (WGS) entry which is preliminary data.</text>
</comment>
<sequence>MPNPQEPFALTAAGDPGPRRIAWTTRSVTPGVRADPQVAAASEEIARRLAGLGHRVQRTTARWPAFTDAFMPRFYAGMRIEGTQVEHPQRLEPRTRQTIRLSGWARGPVVTAALRRAERIAATVDRRFLSDADVVVLPTLPLLPAPIGLLDGLDTVRAQLATVPYVANTALANVTGHPAISIPAGLSREGWPIGVQLIARRGAEGLLLALAHQREKSRPAAITYPILL</sequence>
<dbReference type="SUPFAM" id="SSF75304">
    <property type="entry name" value="Amidase signature (AS) enzymes"/>
    <property type="match status" value="1"/>
</dbReference>
<dbReference type="PANTHER" id="PTHR11895:SF7">
    <property type="entry name" value="GLUTAMYL-TRNA(GLN) AMIDOTRANSFERASE SUBUNIT A, MITOCHONDRIAL"/>
    <property type="match status" value="1"/>
</dbReference>
<reference evidence="4" key="1">
    <citation type="journal article" date="2019" name="Int. J. Syst. Evol. Microbiol.">
        <title>The Global Catalogue of Microorganisms (GCM) 10K type strain sequencing project: providing services to taxonomists for standard genome sequencing and annotation.</title>
        <authorList>
            <consortium name="The Broad Institute Genomics Platform"/>
            <consortium name="The Broad Institute Genome Sequencing Center for Infectious Disease"/>
            <person name="Wu L."/>
            <person name="Ma J."/>
        </authorList>
    </citation>
    <scope>NUCLEOTIDE SEQUENCE [LARGE SCALE GENOMIC DNA]</scope>
    <source>
        <strain evidence="4">JCM 15591</strain>
    </source>
</reference>
<comment type="similarity">
    <text evidence="1">Belongs to the amidase family.</text>
</comment>
<keyword evidence="4" id="KW-1185">Reference proteome</keyword>
<protein>
    <recommendedName>
        <fullName evidence="2">Amidase domain-containing protein</fullName>
    </recommendedName>
</protein>
<dbReference type="InterPro" id="IPR000120">
    <property type="entry name" value="Amidase"/>
</dbReference>
<dbReference type="Proteomes" id="UP001501475">
    <property type="component" value="Unassembled WGS sequence"/>
</dbReference>
<dbReference type="Gene3D" id="3.90.1300.10">
    <property type="entry name" value="Amidase signature (AS) domain"/>
    <property type="match status" value="1"/>
</dbReference>
<name>A0ABP4X395_9MICO</name>
<evidence type="ECO:0000256" key="1">
    <source>
        <dbReference type="ARBA" id="ARBA00009199"/>
    </source>
</evidence>
<accession>A0ABP4X395</accession>
<feature type="domain" description="Amidase" evidence="2">
    <location>
        <begin position="3"/>
        <end position="208"/>
    </location>
</feature>
<dbReference type="RefSeq" id="WP_344067372.1">
    <property type="nucleotide sequence ID" value="NZ_BAAAPN010000057.1"/>
</dbReference>
<dbReference type="InterPro" id="IPR036928">
    <property type="entry name" value="AS_sf"/>
</dbReference>
<proteinExistence type="inferred from homology"/>
<dbReference type="InterPro" id="IPR023631">
    <property type="entry name" value="Amidase_dom"/>
</dbReference>